<dbReference type="GO" id="GO:0140359">
    <property type="term" value="F:ABC-type transporter activity"/>
    <property type="evidence" value="ECO:0007669"/>
    <property type="project" value="InterPro"/>
</dbReference>
<evidence type="ECO:0000259" key="7">
    <source>
        <dbReference type="Pfam" id="PF12698"/>
    </source>
</evidence>
<dbReference type="GO" id="GO:0005886">
    <property type="term" value="C:plasma membrane"/>
    <property type="evidence" value="ECO:0007669"/>
    <property type="project" value="UniProtKB-SubCell"/>
</dbReference>
<dbReference type="Pfam" id="PF12698">
    <property type="entry name" value="ABC2_membrane_3"/>
    <property type="match status" value="1"/>
</dbReference>
<keyword evidence="3 6" id="KW-0812">Transmembrane</keyword>
<feature type="transmembrane region" description="Helical" evidence="6">
    <location>
        <begin position="183"/>
        <end position="205"/>
    </location>
</feature>
<feature type="transmembrane region" description="Helical" evidence="6">
    <location>
        <begin position="259"/>
        <end position="280"/>
    </location>
</feature>
<protein>
    <submittedName>
        <fullName evidence="8">ABC transporter permease</fullName>
    </submittedName>
</protein>
<feature type="transmembrane region" description="Helical" evidence="6">
    <location>
        <begin position="226"/>
        <end position="247"/>
    </location>
</feature>
<feature type="transmembrane region" description="Helical" evidence="6">
    <location>
        <begin position="21"/>
        <end position="40"/>
    </location>
</feature>
<dbReference type="PANTHER" id="PTHR30294:SF29">
    <property type="entry name" value="MULTIDRUG ABC TRANSPORTER PERMEASE YBHS-RELATED"/>
    <property type="match status" value="1"/>
</dbReference>
<dbReference type="EMBL" id="JACPSX010000064">
    <property type="protein sequence ID" value="MBI3014214.1"/>
    <property type="molecule type" value="Genomic_DNA"/>
</dbReference>
<keyword evidence="2" id="KW-1003">Cell membrane</keyword>
<dbReference type="Gene3D" id="3.40.1710.10">
    <property type="entry name" value="abc type-2 transporter like domain"/>
    <property type="match status" value="1"/>
</dbReference>
<sequence length="382" mass="42243">MGSLAALIKKEFIQFFRRKPLIILIVWTIAVEIAICAYSITYDVIHLRLAVQDLDSSPQSRELIARFSQTEYFDAGYWPQSSRDLDDLLESGRATVGLVIPPDFSRQLGQGLSASAQLLLDGSNSNSALIALGYATGIVRQYSQELDRERLLASAGKPTYLPAVRNQRRAWYNPALRSVDFEVVSMLTLAVMMIAVILPAAGLAWEKEAGTIEQLLVMPLRPWEIMLAKVVPTFVVSLVSLALALWVPWWFEVSIRGSLLLFFVLSVLFLFSSLGLGLLWGTLAQNLQQALLLSGPGHGRHRSCNLCPGSLAVRTADRLTNTCHENAIFHPSWCPYTVMPTAQKMLCSPPPPEYSLGAGGYGRRELPCVPFQLIANPPFPPF</sequence>
<accession>A0A932LZX1</accession>
<comment type="caution">
    <text evidence="8">The sequence shown here is derived from an EMBL/GenBank/DDBJ whole genome shotgun (WGS) entry which is preliminary data.</text>
</comment>
<dbReference type="InterPro" id="IPR013525">
    <property type="entry name" value="ABC2_TM"/>
</dbReference>
<evidence type="ECO:0000313" key="8">
    <source>
        <dbReference type="EMBL" id="MBI3014214.1"/>
    </source>
</evidence>
<keyword evidence="4 6" id="KW-1133">Transmembrane helix</keyword>
<evidence type="ECO:0000256" key="6">
    <source>
        <dbReference type="SAM" id="Phobius"/>
    </source>
</evidence>
<evidence type="ECO:0000256" key="5">
    <source>
        <dbReference type="ARBA" id="ARBA00023136"/>
    </source>
</evidence>
<evidence type="ECO:0000256" key="4">
    <source>
        <dbReference type="ARBA" id="ARBA00022989"/>
    </source>
</evidence>
<proteinExistence type="predicted"/>
<name>A0A932LZX1_UNCTE</name>
<feature type="domain" description="ABC-2 type transporter transmembrane" evidence="7">
    <location>
        <begin position="23"/>
        <end position="294"/>
    </location>
</feature>
<evidence type="ECO:0000256" key="3">
    <source>
        <dbReference type="ARBA" id="ARBA00022692"/>
    </source>
</evidence>
<comment type="subcellular location">
    <subcellularLocation>
        <location evidence="1">Cell membrane</location>
        <topology evidence="1">Multi-pass membrane protein</topology>
    </subcellularLocation>
</comment>
<dbReference type="AlphaFoldDB" id="A0A932LZX1"/>
<evidence type="ECO:0000313" key="9">
    <source>
        <dbReference type="Proteomes" id="UP000741360"/>
    </source>
</evidence>
<reference evidence="8" key="1">
    <citation type="submission" date="2020-07" db="EMBL/GenBank/DDBJ databases">
        <title>Huge and variable diversity of episymbiotic CPR bacteria and DPANN archaea in groundwater ecosystems.</title>
        <authorList>
            <person name="He C.Y."/>
            <person name="Keren R."/>
            <person name="Whittaker M."/>
            <person name="Farag I.F."/>
            <person name="Doudna J."/>
            <person name="Cate J.H.D."/>
            <person name="Banfield J.F."/>
        </authorList>
    </citation>
    <scope>NUCLEOTIDE SEQUENCE</scope>
    <source>
        <strain evidence="8">NC_groundwater_717_Ag_S-0.2um_59_8</strain>
    </source>
</reference>
<evidence type="ECO:0000256" key="2">
    <source>
        <dbReference type="ARBA" id="ARBA00022475"/>
    </source>
</evidence>
<dbReference type="PANTHER" id="PTHR30294">
    <property type="entry name" value="MEMBRANE COMPONENT OF ABC TRANSPORTER YHHJ-RELATED"/>
    <property type="match status" value="1"/>
</dbReference>
<organism evidence="8 9">
    <name type="scientific">Tectimicrobiota bacterium</name>
    <dbReference type="NCBI Taxonomy" id="2528274"/>
    <lineage>
        <taxon>Bacteria</taxon>
        <taxon>Pseudomonadati</taxon>
        <taxon>Nitrospinota/Tectimicrobiota group</taxon>
        <taxon>Candidatus Tectimicrobiota</taxon>
    </lineage>
</organism>
<dbReference type="Proteomes" id="UP000741360">
    <property type="component" value="Unassembled WGS sequence"/>
</dbReference>
<keyword evidence="5 6" id="KW-0472">Membrane</keyword>
<evidence type="ECO:0000256" key="1">
    <source>
        <dbReference type="ARBA" id="ARBA00004651"/>
    </source>
</evidence>
<gene>
    <name evidence="8" type="ORF">HYY65_03905</name>
</gene>
<dbReference type="InterPro" id="IPR051449">
    <property type="entry name" value="ABC-2_transporter_component"/>
</dbReference>